<feature type="domain" description="HAMP" evidence="11">
    <location>
        <begin position="135"/>
        <end position="187"/>
    </location>
</feature>
<keyword evidence="5 10" id="KW-1133">Transmembrane helix</keyword>
<comment type="similarity">
    <text evidence="8">Belongs to the methyl-accepting chemotaxis (MCP) protein family.</text>
</comment>
<sequence length="303" mass="33778">MADATVGRIYGYLAQSQREMATFVGVGTVTERGKTLSERLQASYRAYQEQGVRPMADAIKAGQIDEYYRIQETRISKLSIAFENDLSEFRRFAMETGQQQVREAEGNASTKIALIVAAGILSVLLAVLAWFALRLIILRPLDASIAELEHIANGDLTRKIRGEGDTEMGRLIRAMQRMQQSLVMSVSKVRDASSQIDVGSRELAAGNVHLAQRTEESAASLEETAASMEQLTSTVKMNAEKRRAGQPAGAQRVRRRRPRQRRSQPGQRQNAGDYRQLPPHCRYYQRDGRHRISDQHSGAECGG</sequence>
<keyword evidence="3" id="KW-0488">Methylation</keyword>
<name>A0A4U9H8U1_SERRU</name>
<dbReference type="InterPro" id="IPR051310">
    <property type="entry name" value="MCP_chemotaxis"/>
</dbReference>
<protein>
    <submittedName>
        <fullName evidence="12">Serine chemoreceptor protein</fullName>
    </submittedName>
</protein>
<accession>A0A4U9H8U1</accession>
<keyword evidence="4 10" id="KW-0812">Transmembrane</keyword>
<dbReference type="Pfam" id="PF02203">
    <property type="entry name" value="TarH"/>
    <property type="match status" value="1"/>
</dbReference>
<evidence type="ECO:0000256" key="2">
    <source>
        <dbReference type="ARBA" id="ARBA00022475"/>
    </source>
</evidence>
<evidence type="ECO:0000256" key="7">
    <source>
        <dbReference type="ARBA" id="ARBA00023224"/>
    </source>
</evidence>
<dbReference type="Pfam" id="PF00672">
    <property type="entry name" value="HAMP"/>
    <property type="match status" value="1"/>
</dbReference>
<dbReference type="Gene3D" id="1.20.120.30">
    <property type="entry name" value="Aspartate receptor, ligand-binding domain"/>
    <property type="match status" value="1"/>
</dbReference>
<comment type="subcellular location">
    <subcellularLocation>
        <location evidence="1">Cell membrane</location>
    </subcellularLocation>
</comment>
<evidence type="ECO:0000313" key="12">
    <source>
        <dbReference type="EMBL" id="VTP60002.1"/>
    </source>
</evidence>
<feature type="region of interest" description="Disordered" evidence="9">
    <location>
        <begin position="235"/>
        <end position="303"/>
    </location>
</feature>
<dbReference type="GO" id="GO:0006935">
    <property type="term" value="P:chemotaxis"/>
    <property type="evidence" value="ECO:0007669"/>
    <property type="project" value="InterPro"/>
</dbReference>
<dbReference type="PROSITE" id="PS50885">
    <property type="entry name" value="HAMP"/>
    <property type="match status" value="1"/>
</dbReference>
<keyword evidence="6 10" id="KW-0472">Membrane</keyword>
<evidence type="ECO:0000256" key="9">
    <source>
        <dbReference type="SAM" id="MobiDB-lite"/>
    </source>
</evidence>
<evidence type="ECO:0000256" key="8">
    <source>
        <dbReference type="ARBA" id="ARBA00029447"/>
    </source>
</evidence>
<reference evidence="12 13" key="1">
    <citation type="submission" date="2019-05" db="EMBL/GenBank/DDBJ databases">
        <authorList>
            <consortium name="Pathogen Informatics"/>
        </authorList>
    </citation>
    <scope>NUCLEOTIDE SEQUENCE [LARGE SCALE GENOMIC DNA]</scope>
    <source>
        <strain evidence="12 13">NCTC12971</strain>
    </source>
</reference>
<keyword evidence="12" id="KW-0675">Receptor</keyword>
<dbReference type="SUPFAM" id="SSF158472">
    <property type="entry name" value="HAMP domain-like"/>
    <property type="match status" value="1"/>
</dbReference>
<dbReference type="Proteomes" id="UP000307968">
    <property type="component" value="Chromosome"/>
</dbReference>
<feature type="compositionally biased region" description="Basic residues" evidence="9">
    <location>
        <begin position="252"/>
        <end position="262"/>
    </location>
</feature>
<dbReference type="EMBL" id="LR590463">
    <property type="protein sequence ID" value="VTP60002.1"/>
    <property type="molecule type" value="Genomic_DNA"/>
</dbReference>
<dbReference type="GO" id="GO:0005886">
    <property type="term" value="C:plasma membrane"/>
    <property type="evidence" value="ECO:0007669"/>
    <property type="project" value="UniProtKB-SubCell"/>
</dbReference>
<keyword evidence="2" id="KW-1003">Cell membrane</keyword>
<evidence type="ECO:0000259" key="11">
    <source>
        <dbReference type="PROSITE" id="PS50885"/>
    </source>
</evidence>
<evidence type="ECO:0000256" key="3">
    <source>
        <dbReference type="ARBA" id="ARBA00022481"/>
    </source>
</evidence>
<evidence type="ECO:0000256" key="1">
    <source>
        <dbReference type="ARBA" id="ARBA00004236"/>
    </source>
</evidence>
<evidence type="ECO:0000313" key="13">
    <source>
        <dbReference type="Proteomes" id="UP000307968"/>
    </source>
</evidence>
<evidence type="ECO:0000256" key="6">
    <source>
        <dbReference type="ARBA" id="ARBA00023136"/>
    </source>
</evidence>
<dbReference type="InterPro" id="IPR035440">
    <property type="entry name" value="4HB_MCP_dom_sf"/>
</dbReference>
<keyword evidence="7" id="KW-0807">Transducer</keyword>
<feature type="transmembrane region" description="Helical" evidence="10">
    <location>
        <begin position="112"/>
        <end position="133"/>
    </location>
</feature>
<dbReference type="GO" id="GO:0004888">
    <property type="term" value="F:transmembrane signaling receptor activity"/>
    <property type="evidence" value="ECO:0007669"/>
    <property type="project" value="TreeGrafter"/>
</dbReference>
<dbReference type="SMART" id="SM00304">
    <property type="entry name" value="HAMP"/>
    <property type="match status" value="1"/>
</dbReference>
<dbReference type="SUPFAM" id="SSF47170">
    <property type="entry name" value="Aspartate receptor, ligand-binding domain"/>
    <property type="match status" value="1"/>
</dbReference>
<dbReference type="CDD" id="cd06225">
    <property type="entry name" value="HAMP"/>
    <property type="match status" value="1"/>
</dbReference>
<dbReference type="PANTHER" id="PTHR43531">
    <property type="entry name" value="PROTEIN ICFG"/>
    <property type="match status" value="1"/>
</dbReference>
<feature type="compositionally biased region" description="Basic and acidic residues" evidence="9">
    <location>
        <begin position="284"/>
        <end position="294"/>
    </location>
</feature>
<gene>
    <name evidence="12" type="primary">tsr_1</name>
    <name evidence="12" type="ORF">NCTC12971_00456</name>
</gene>
<proteinExistence type="inferred from homology"/>
<dbReference type="PANTHER" id="PTHR43531:SF5">
    <property type="entry name" value="METHYL-ACCEPTING CHEMOTAXIS PROTEIN III"/>
    <property type="match status" value="1"/>
</dbReference>
<dbReference type="InterPro" id="IPR003660">
    <property type="entry name" value="HAMP_dom"/>
</dbReference>
<evidence type="ECO:0000256" key="10">
    <source>
        <dbReference type="SAM" id="Phobius"/>
    </source>
</evidence>
<evidence type="ECO:0000256" key="5">
    <source>
        <dbReference type="ARBA" id="ARBA00022989"/>
    </source>
</evidence>
<organism evidence="12 13">
    <name type="scientific">Serratia rubidaea</name>
    <name type="common">Serratia marinorubra</name>
    <dbReference type="NCBI Taxonomy" id="61652"/>
    <lineage>
        <taxon>Bacteria</taxon>
        <taxon>Pseudomonadati</taxon>
        <taxon>Pseudomonadota</taxon>
        <taxon>Gammaproteobacteria</taxon>
        <taxon>Enterobacterales</taxon>
        <taxon>Yersiniaceae</taxon>
        <taxon>Serratia</taxon>
    </lineage>
</organism>
<dbReference type="GO" id="GO:0007165">
    <property type="term" value="P:signal transduction"/>
    <property type="evidence" value="ECO:0007669"/>
    <property type="project" value="UniProtKB-KW"/>
</dbReference>
<dbReference type="Gene3D" id="1.10.287.950">
    <property type="entry name" value="Methyl-accepting chemotaxis protein"/>
    <property type="match status" value="1"/>
</dbReference>
<dbReference type="InterPro" id="IPR003122">
    <property type="entry name" value="Tar_rcpt_lig-bd"/>
</dbReference>
<dbReference type="AlphaFoldDB" id="A0A4U9H8U1"/>
<evidence type="ECO:0000256" key="4">
    <source>
        <dbReference type="ARBA" id="ARBA00022692"/>
    </source>
</evidence>